<reference evidence="1 2" key="1">
    <citation type="submission" date="2023-06" db="EMBL/GenBank/DDBJ databases">
        <authorList>
            <person name="Yushchuk O."/>
            <person name="Binda E."/>
            <person name="Ruckert-Reed C."/>
            <person name="Fedorenko V."/>
            <person name="Kalinowski J."/>
            <person name="Marinelli F."/>
        </authorList>
    </citation>
    <scope>NUCLEOTIDE SEQUENCE [LARGE SCALE GENOMIC DNA]</scope>
    <source>
        <strain evidence="1 2">NRRL 3884</strain>
    </source>
</reference>
<evidence type="ECO:0000313" key="1">
    <source>
        <dbReference type="EMBL" id="WIM98794.1"/>
    </source>
</evidence>
<protein>
    <submittedName>
        <fullName evidence="1">Uncharacterized protein</fullName>
    </submittedName>
</protein>
<gene>
    <name evidence="1" type="ORF">ACTOB_002408</name>
</gene>
<dbReference type="RefSeq" id="WP_284920195.1">
    <property type="nucleotide sequence ID" value="NZ_CP126980.1"/>
</dbReference>
<proteinExistence type="predicted"/>
<evidence type="ECO:0000313" key="2">
    <source>
        <dbReference type="Proteomes" id="UP001240150"/>
    </source>
</evidence>
<name>A0ABY8WLQ2_9ACTN</name>
<sequence length="113" mass="12545">MPESQFNFGDMNFNGGQQIFGNENTVSQTNYIELSPREQVESRLTTIRSEHPDPALAERQIAEIEQGLNDPTPENRTRLERALTRLAETTGDARTAAEAIAAISVIVAANWPF</sequence>
<dbReference type="EMBL" id="CP126980">
    <property type="protein sequence ID" value="WIM98794.1"/>
    <property type="molecule type" value="Genomic_DNA"/>
</dbReference>
<accession>A0ABY8WLQ2</accession>
<dbReference type="Proteomes" id="UP001240150">
    <property type="component" value="Chromosome"/>
</dbReference>
<organism evidence="1 2">
    <name type="scientific">Actinoplanes oblitus</name>
    <dbReference type="NCBI Taxonomy" id="3040509"/>
    <lineage>
        <taxon>Bacteria</taxon>
        <taxon>Bacillati</taxon>
        <taxon>Actinomycetota</taxon>
        <taxon>Actinomycetes</taxon>
        <taxon>Micromonosporales</taxon>
        <taxon>Micromonosporaceae</taxon>
        <taxon>Actinoplanes</taxon>
    </lineage>
</organism>
<keyword evidence="2" id="KW-1185">Reference proteome</keyword>